<proteinExistence type="predicted"/>
<dbReference type="AlphaFoldDB" id="A0A0K8QJ91"/>
<evidence type="ECO:0000313" key="2">
    <source>
        <dbReference type="EMBL" id="GAN45237.1"/>
    </source>
</evidence>
<evidence type="ECO:0000313" key="3">
    <source>
        <dbReference type="EMBL" id="GAP65005.1"/>
    </source>
</evidence>
<dbReference type="RefSeq" id="WP_062534406.1">
    <property type="nucleotide sequence ID" value="NZ_DF970144.1"/>
</dbReference>
<name>A0A0K8QJ91_9GAMM</name>
<dbReference type="PANTHER" id="PTHR30373">
    <property type="entry name" value="UPF0603 PROTEIN YGCG"/>
    <property type="match status" value="1"/>
</dbReference>
<dbReference type="EMBL" id="DF970144">
    <property type="protein sequence ID" value="GAP65005.1"/>
    <property type="molecule type" value="Genomic_DNA"/>
</dbReference>
<dbReference type="Pfam" id="PF04536">
    <property type="entry name" value="TPM_phosphatase"/>
    <property type="match status" value="1"/>
</dbReference>
<dbReference type="OrthoDB" id="5683663at2"/>
<evidence type="ECO:0000313" key="4">
    <source>
        <dbReference type="Proteomes" id="UP000253740"/>
    </source>
</evidence>
<dbReference type="InterPro" id="IPR007621">
    <property type="entry name" value="TPM_dom"/>
</dbReference>
<keyword evidence="4" id="KW-1185">Reference proteome</keyword>
<dbReference type="EMBL" id="DF952380">
    <property type="protein sequence ID" value="GAN45237.1"/>
    <property type="molecule type" value="Genomic_DNA"/>
</dbReference>
<feature type="domain" description="TPM" evidence="1">
    <location>
        <begin position="22"/>
        <end position="139"/>
    </location>
</feature>
<dbReference type="Gene3D" id="3.10.310.50">
    <property type="match status" value="1"/>
</dbReference>
<dbReference type="STRING" id="1475481.GCA_000953855_00296"/>
<dbReference type="Proteomes" id="UP000253740">
    <property type="component" value="Unassembled WGS sequence"/>
</dbReference>
<reference evidence="2" key="1">
    <citation type="submission" date="2015-03" db="EMBL/GenBank/DDBJ databases">
        <title>Draft genome sequence of Mizugakiibacter sediminis skMP5.</title>
        <authorList>
            <person name="Watanabe T."/>
            <person name="Kojima H."/>
            <person name="Fukui M."/>
        </authorList>
    </citation>
    <scope>NUCLEOTIDE SEQUENCE</scope>
    <source>
        <strain evidence="2">SkMP5</strain>
    </source>
</reference>
<dbReference type="HOGENOM" id="CLU_086382_1_0_6"/>
<evidence type="ECO:0000259" key="1">
    <source>
        <dbReference type="Pfam" id="PF04536"/>
    </source>
</evidence>
<organism evidence="3">
    <name type="scientific">Mizugakiibacter sediminis</name>
    <dbReference type="NCBI Taxonomy" id="1475481"/>
    <lineage>
        <taxon>Bacteria</taxon>
        <taxon>Pseudomonadati</taxon>
        <taxon>Pseudomonadota</taxon>
        <taxon>Gammaproteobacteria</taxon>
        <taxon>Lysobacterales</taxon>
        <taxon>Rhodanobacteraceae</taxon>
        <taxon>Mizugakiibacter</taxon>
    </lineage>
</organism>
<reference evidence="3" key="2">
    <citation type="submission" date="2015-08" db="EMBL/GenBank/DDBJ databases">
        <title>Complete DNA Sequence of Pseudomonas syringae pv. actinidiae, the Causal Agent of Kiwifruit Canker Disease.</title>
        <authorList>
            <person name="Rikkerink E.H.A."/>
            <person name="Fineran P.C."/>
        </authorList>
    </citation>
    <scope>NUCLEOTIDE SEQUENCE</scope>
    <source>
        <strain evidence="3">SkMP5</strain>
    </source>
</reference>
<sequence length="164" mass="18072">MRPSRLWRHVFAMPARRRFPPAAMDAIQTAIAEGEARHGGEVCFALEARLPLPELFEGRTPRQRAEEVFAQLRVWDTEHRTGVLLYLLLADRAIEIVADRGVARHVPAVAWNAVCATMRERFAAGDWIGGAQAGIAATHALLAAHLPPRPHGAADELPDRPVVL</sequence>
<dbReference type="PANTHER" id="PTHR30373:SF8">
    <property type="entry name" value="BLL7265 PROTEIN"/>
    <property type="match status" value="1"/>
</dbReference>
<gene>
    <name evidence="2" type="ORF">MBSD_1783</name>
    <name evidence="3" type="ORF">MBSD_n0293</name>
</gene>
<protein>
    <submittedName>
        <fullName evidence="2">Membrane protein</fullName>
    </submittedName>
</protein>
<accession>A0A0K8QJ91</accession>